<reference evidence="12" key="1">
    <citation type="submission" date="2020-09" db="EMBL/GenBank/DDBJ databases">
        <title>Brevundimonas sp. LVF2 isolated from a puddle in Goettingen, Germany.</title>
        <authorList>
            <person name="Friedrich I."/>
            <person name="Klassen A."/>
            <person name="Hannes N."/>
            <person name="Schneider D."/>
            <person name="Hertel R."/>
            <person name="Daniel R."/>
        </authorList>
    </citation>
    <scope>NUCLEOTIDE SEQUENCE</scope>
    <source>
        <strain evidence="12">LVF2</strain>
    </source>
</reference>
<dbReference type="InterPro" id="IPR029055">
    <property type="entry name" value="Ntn_hydrolases_N"/>
</dbReference>
<keyword evidence="5 7" id="KW-0658">Purine biosynthesis</keyword>
<evidence type="ECO:0000256" key="2">
    <source>
        <dbReference type="ARBA" id="ARBA00010138"/>
    </source>
</evidence>
<dbReference type="InterPro" id="IPR005854">
    <property type="entry name" value="PurF"/>
</dbReference>
<dbReference type="Gene3D" id="3.40.50.2020">
    <property type="match status" value="1"/>
</dbReference>
<dbReference type="Gene3D" id="3.60.20.10">
    <property type="entry name" value="Glutamine Phosphoribosylpyrophosphate, subunit 1, domain 1"/>
    <property type="match status" value="1"/>
</dbReference>
<evidence type="ECO:0000256" key="6">
    <source>
        <dbReference type="ARBA" id="ARBA00022962"/>
    </source>
</evidence>
<evidence type="ECO:0000256" key="8">
    <source>
        <dbReference type="PIRNR" id="PIRNR000485"/>
    </source>
</evidence>
<feature type="domain" description="Glutamine amidotransferase type-2" evidence="11">
    <location>
        <begin position="30"/>
        <end position="251"/>
    </location>
</feature>
<dbReference type="InterPro" id="IPR029057">
    <property type="entry name" value="PRTase-like"/>
</dbReference>
<dbReference type="CDD" id="cd06223">
    <property type="entry name" value="PRTases_typeI"/>
    <property type="match status" value="1"/>
</dbReference>
<feature type="binding site" evidence="7 10">
    <location>
        <position position="376"/>
    </location>
    <ligand>
        <name>Mg(2+)</name>
        <dbReference type="ChEBI" id="CHEBI:18420"/>
    </ligand>
</feature>
<evidence type="ECO:0000256" key="3">
    <source>
        <dbReference type="ARBA" id="ARBA00022676"/>
    </source>
</evidence>
<dbReference type="InterPro" id="IPR017932">
    <property type="entry name" value="GATase_2_dom"/>
</dbReference>
<dbReference type="GO" id="GO:0000287">
    <property type="term" value="F:magnesium ion binding"/>
    <property type="evidence" value="ECO:0007669"/>
    <property type="project" value="UniProtKB-UniRule"/>
</dbReference>
<dbReference type="GO" id="GO:0009113">
    <property type="term" value="P:purine nucleobase biosynthetic process"/>
    <property type="evidence" value="ECO:0007669"/>
    <property type="project" value="UniProtKB-UniRule"/>
</dbReference>
<gene>
    <name evidence="7" type="primary">purF</name>
    <name evidence="12" type="ORF">IFJ75_08950</name>
</gene>
<keyword evidence="3 7" id="KW-0328">Glycosyltransferase</keyword>
<evidence type="ECO:0000256" key="10">
    <source>
        <dbReference type="PIRSR" id="PIRSR000485-2"/>
    </source>
</evidence>
<proteinExistence type="inferred from homology"/>
<dbReference type="CDD" id="cd00715">
    <property type="entry name" value="GPATase_N"/>
    <property type="match status" value="1"/>
</dbReference>
<dbReference type="PROSITE" id="PS51278">
    <property type="entry name" value="GATASE_TYPE_2"/>
    <property type="match status" value="1"/>
</dbReference>
<comment type="caution">
    <text evidence="7">Lacks conserved residue(s) required for the propagation of feature annotation.</text>
</comment>
<evidence type="ECO:0000256" key="1">
    <source>
        <dbReference type="ARBA" id="ARBA00005209"/>
    </source>
</evidence>
<keyword evidence="6 7" id="KW-0315">Glutamine amidotransferase</keyword>
<feature type="binding site" evidence="7 10">
    <location>
        <position position="314"/>
    </location>
    <ligand>
        <name>Mg(2+)</name>
        <dbReference type="ChEBI" id="CHEBI:18420"/>
    </ligand>
</feature>
<evidence type="ECO:0000313" key="12">
    <source>
        <dbReference type="EMBL" id="QTC92950.1"/>
    </source>
</evidence>
<dbReference type="RefSeq" id="WP_207932228.1">
    <property type="nucleotide sequence ID" value="NZ_CP062222.1"/>
</dbReference>
<dbReference type="GO" id="GO:0004044">
    <property type="term" value="F:amidophosphoribosyltransferase activity"/>
    <property type="evidence" value="ECO:0007669"/>
    <property type="project" value="UniProtKB-UniRule"/>
</dbReference>
<keyword evidence="13" id="KW-1185">Reference proteome</keyword>
<protein>
    <recommendedName>
        <fullName evidence="7">Amidophosphoribosyltransferase</fullName>
        <shortName evidence="7">ATase</shortName>
        <ecNumber evidence="7">2.4.2.14</ecNumber>
    </recommendedName>
    <alternativeName>
        <fullName evidence="7">Glutamine phosphoribosylpyrophosphate amidotransferase</fullName>
        <shortName evidence="7">GPATase</shortName>
    </alternativeName>
</protein>
<evidence type="ECO:0000256" key="7">
    <source>
        <dbReference type="HAMAP-Rule" id="MF_01931"/>
    </source>
</evidence>
<name>A0A975GZS6_9CAUL</name>
<dbReference type="PANTHER" id="PTHR11907">
    <property type="entry name" value="AMIDOPHOSPHORIBOSYLTRANSFERASE"/>
    <property type="match status" value="1"/>
</dbReference>
<feature type="active site" description="Nucleophile" evidence="7 9">
    <location>
        <position position="30"/>
    </location>
</feature>
<keyword evidence="4 7" id="KW-0808">Transferase</keyword>
<comment type="pathway">
    <text evidence="1 7 8">Purine metabolism; IMP biosynthesis via de novo pathway; N(1)-(5-phospho-D-ribosyl)glycinamide from 5-phospho-alpha-D-ribose 1-diphosphate: step 1/2.</text>
</comment>
<dbReference type="Proteomes" id="UP000663918">
    <property type="component" value="Chromosome"/>
</dbReference>
<dbReference type="NCBIfam" id="TIGR01134">
    <property type="entry name" value="purF"/>
    <property type="match status" value="1"/>
</dbReference>
<dbReference type="HAMAP" id="MF_01931">
    <property type="entry name" value="PurF"/>
    <property type="match status" value="1"/>
</dbReference>
<dbReference type="EC" id="2.4.2.14" evidence="7"/>
<evidence type="ECO:0000256" key="9">
    <source>
        <dbReference type="PIRSR" id="PIRSR000485-1"/>
    </source>
</evidence>
<comment type="catalytic activity">
    <reaction evidence="7 8">
        <text>5-phospho-beta-D-ribosylamine + L-glutamate + diphosphate = 5-phospho-alpha-D-ribose 1-diphosphate + L-glutamine + H2O</text>
        <dbReference type="Rhea" id="RHEA:14905"/>
        <dbReference type="ChEBI" id="CHEBI:15377"/>
        <dbReference type="ChEBI" id="CHEBI:29985"/>
        <dbReference type="ChEBI" id="CHEBI:33019"/>
        <dbReference type="ChEBI" id="CHEBI:58017"/>
        <dbReference type="ChEBI" id="CHEBI:58359"/>
        <dbReference type="ChEBI" id="CHEBI:58681"/>
        <dbReference type="EC" id="2.4.2.14"/>
    </reaction>
</comment>
<dbReference type="GO" id="GO:0006189">
    <property type="term" value="P:'de novo' IMP biosynthetic process"/>
    <property type="evidence" value="ECO:0007669"/>
    <property type="project" value="UniProtKB-UniRule"/>
</dbReference>
<comment type="similarity">
    <text evidence="2 7 8">In the C-terminal section; belongs to the purine/pyrimidine phosphoribosyltransferase family.</text>
</comment>
<keyword evidence="7 10" id="KW-0479">Metal-binding</keyword>
<dbReference type="InterPro" id="IPR000836">
    <property type="entry name" value="PRTase_dom"/>
</dbReference>
<comment type="function">
    <text evidence="7">Catalyzes the formation of phosphoribosylamine from phosphoribosylpyrophosphate (PRPP) and glutamine.</text>
</comment>
<dbReference type="Pfam" id="PF13537">
    <property type="entry name" value="GATase_7"/>
    <property type="match status" value="1"/>
</dbReference>
<feature type="binding site" evidence="7 10">
    <location>
        <position position="377"/>
    </location>
    <ligand>
        <name>Mg(2+)</name>
        <dbReference type="ChEBI" id="CHEBI:18420"/>
    </ligand>
</feature>
<accession>A0A975GZS6</accession>
<evidence type="ECO:0000259" key="11">
    <source>
        <dbReference type="PROSITE" id="PS51278"/>
    </source>
</evidence>
<evidence type="ECO:0000313" key="13">
    <source>
        <dbReference type="Proteomes" id="UP000663918"/>
    </source>
</evidence>
<keyword evidence="7 10" id="KW-0460">Magnesium</keyword>
<dbReference type="EMBL" id="CP062222">
    <property type="protein sequence ID" value="QTC92950.1"/>
    <property type="molecule type" value="Genomic_DNA"/>
</dbReference>
<dbReference type="InterPro" id="IPR035584">
    <property type="entry name" value="PurF_N"/>
</dbReference>
<dbReference type="Pfam" id="PF00156">
    <property type="entry name" value="Pribosyltran"/>
    <property type="match status" value="1"/>
</dbReference>
<dbReference type="AlphaFoldDB" id="A0A975GZS6"/>
<dbReference type="KEGG" id="bgoe:IFJ75_08950"/>
<dbReference type="SUPFAM" id="SSF56235">
    <property type="entry name" value="N-terminal nucleophile aminohydrolases (Ntn hydrolases)"/>
    <property type="match status" value="1"/>
</dbReference>
<evidence type="ECO:0000256" key="4">
    <source>
        <dbReference type="ARBA" id="ARBA00022679"/>
    </source>
</evidence>
<dbReference type="SUPFAM" id="SSF53271">
    <property type="entry name" value="PRTase-like"/>
    <property type="match status" value="1"/>
</dbReference>
<dbReference type="PIRSF" id="PIRSF000485">
    <property type="entry name" value="Amd_phspho_trans"/>
    <property type="match status" value="1"/>
</dbReference>
<organism evidence="12 13">
    <name type="scientific">Brevundimonas goettingensis</name>
    <dbReference type="NCBI Taxonomy" id="2774190"/>
    <lineage>
        <taxon>Bacteria</taxon>
        <taxon>Pseudomonadati</taxon>
        <taxon>Pseudomonadota</taxon>
        <taxon>Alphaproteobacteria</taxon>
        <taxon>Caulobacterales</taxon>
        <taxon>Caulobacteraceae</taxon>
        <taxon>Brevundimonas</taxon>
    </lineage>
</organism>
<comment type="cofactor">
    <cofactor evidence="7 10">
        <name>Mg(2+)</name>
        <dbReference type="ChEBI" id="CHEBI:18420"/>
    </cofactor>
    <text evidence="7 10">Binds 1 Mg(2+) ion per subunit.</text>
</comment>
<sequence length="504" mass="54885">MSSLDHVISAPVVHREHHRDADDDHPRLECGVCGVWGASNDEASSIVALGLHALQHRGQEACGIAAVKEARFHTERHMGHVGEAFGGSDLKERMPGPAAVGHTRYSTAGGSFLRNIQPMFADLDQGGIAIAHNGNLTNFHYLRNQLVGEGSIFQSTSDSEVILHLIARSRKAKIVDRFIDALARIEGGYALVAQTRTKMIGARDPLGIRPLVLGQVGEAWVLASETCALDTIGATFVRDVEHGEVIVIDHEGLRSIKPFPARAARPCLFEYVYFSRPDSVVNGRSVYGVRKRMGHGLALEHGVEADVVVPVPDSGVPAALGYAEQSGIPYEMGIIRSHYLGRTFIQPSQGARQKGVAMKHSPNRAVIEGKRVVLIDDSIVRGTTSVKLVRAVREAGATEVHLRSASPPILYPDFYGIDMPERDQLIAANKTMEEMREMLEVDSLGFLSVDGLYKAMGETGRNSAHPQFTDHYFTGDYPTRLVDREIEEGGRDAVGRQLSLLVSA</sequence>
<evidence type="ECO:0000256" key="5">
    <source>
        <dbReference type="ARBA" id="ARBA00022755"/>
    </source>
</evidence>